<protein>
    <submittedName>
        <fullName evidence="2">Uncharacterized protein</fullName>
    </submittedName>
</protein>
<evidence type="ECO:0000256" key="1">
    <source>
        <dbReference type="SAM" id="MobiDB-lite"/>
    </source>
</evidence>
<accession>A0A7S3R728</accession>
<feature type="compositionally biased region" description="Gly residues" evidence="1">
    <location>
        <begin position="283"/>
        <end position="292"/>
    </location>
</feature>
<name>A0A7S3R728_DUNTE</name>
<reference evidence="2" key="1">
    <citation type="submission" date="2021-01" db="EMBL/GenBank/DDBJ databases">
        <authorList>
            <person name="Corre E."/>
            <person name="Pelletier E."/>
            <person name="Niang G."/>
            <person name="Scheremetjew M."/>
            <person name="Finn R."/>
            <person name="Kale V."/>
            <person name="Holt S."/>
            <person name="Cochrane G."/>
            <person name="Meng A."/>
            <person name="Brown T."/>
            <person name="Cohen L."/>
        </authorList>
    </citation>
    <scope>NUCLEOTIDE SEQUENCE</scope>
    <source>
        <strain evidence="2">CCMP1320</strain>
    </source>
</reference>
<dbReference type="EMBL" id="HBIP01031940">
    <property type="protein sequence ID" value="CAE0504368.1"/>
    <property type="molecule type" value="Transcribed_RNA"/>
</dbReference>
<evidence type="ECO:0000313" key="2">
    <source>
        <dbReference type="EMBL" id="CAE0504368.1"/>
    </source>
</evidence>
<feature type="compositionally biased region" description="Low complexity" evidence="1">
    <location>
        <begin position="273"/>
        <end position="282"/>
    </location>
</feature>
<sequence length="378" mass="39685">MAGTSSSSLLELIGKQQTEGAGGLRIEIFPALVDPVSASSNPLHFFGLHGKTCAAVQHYAATSAAAAAAPPPPPPAQSVCSHATPATSCSRAVGTSSVPAPEALQNKDKDKEKPLLIAAVAANGVNGRTAWSKDLRLTAEDVALLAGHPATAEALQHVQAQVPLIWRRHNHHRFPRAFKAEMRVLVEALIHSTWFPALPGPTRLGVVEAVAQDLARQRVWGMLTDAEWSRVQRVLQGLPCAPSEAEEAEEGAPEGWRTFGGAQEAGGPSSDIGSGSAQQEQGAEGGGEGGAQNEGQAQHNDADPMSPQLVIRLEPRFALGAGNGFGRRPRLFSRLGGWGWLLRSVFPIAMWGLSMKVASKKEALLTVVAYLAGASCVL</sequence>
<organism evidence="2">
    <name type="scientific">Dunaliella tertiolecta</name>
    <name type="common">Green alga</name>
    <dbReference type="NCBI Taxonomy" id="3047"/>
    <lineage>
        <taxon>Eukaryota</taxon>
        <taxon>Viridiplantae</taxon>
        <taxon>Chlorophyta</taxon>
        <taxon>core chlorophytes</taxon>
        <taxon>Chlorophyceae</taxon>
        <taxon>CS clade</taxon>
        <taxon>Chlamydomonadales</taxon>
        <taxon>Dunaliellaceae</taxon>
        <taxon>Dunaliella</taxon>
    </lineage>
</organism>
<feature type="region of interest" description="Disordered" evidence="1">
    <location>
        <begin position="241"/>
        <end position="303"/>
    </location>
</feature>
<gene>
    <name evidence="2" type="ORF">DTER00134_LOCUS19441</name>
</gene>
<feature type="region of interest" description="Disordered" evidence="1">
    <location>
        <begin position="90"/>
        <end position="109"/>
    </location>
</feature>
<proteinExistence type="predicted"/>
<dbReference type="AlphaFoldDB" id="A0A7S3R728"/>